<keyword evidence="2" id="KW-0472">Membrane</keyword>
<feature type="region of interest" description="Disordered" evidence="1">
    <location>
        <begin position="106"/>
        <end position="129"/>
    </location>
</feature>
<evidence type="ECO:0000256" key="1">
    <source>
        <dbReference type="SAM" id="MobiDB-lite"/>
    </source>
</evidence>
<feature type="transmembrane region" description="Helical" evidence="2">
    <location>
        <begin position="170"/>
        <end position="192"/>
    </location>
</feature>
<keyword evidence="2" id="KW-0812">Transmembrane</keyword>
<dbReference type="AlphaFoldDB" id="A0A6L2M2I8"/>
<accession>A0A6L2M2I8</accession>
<proteinExistence type="predicted"/>
<organism evidence="3">
    <name type="scientific">Tanacetum cinerariifolium</name>
    <name type="common">Dalmatian daisy</name>
    <name type="synonym">Chrysanthemum cinerariifolium</name>
    <dbReference type="NCBI Taxonomy" id="118510"/>
    <lineage>
        <taxon>Eukaryota</taxon>
        <taxon>Viridiplantae</taxon>
        <taxon>Streptophyta</taxon>
        <taxon>Embryophyta</taxon>
        <taxon>Tracheophyta</taxon>
        <taxon>Spermatophyta</taxon>
        <taxon>Magnoliopsida</taxon>
        <taxon>eudicotyledons</taxon>
        <taxon>Gunneridae</taxon>
        <taxon>Pentapetalae</taxon>
        <taxon>asterids</taxon>
        <taxon>campanulids</taxon>
        <taxon>Asterales</taxon>
        <taxon>Asteraceae</taxon>
        <taxon>Asteroideae</taxon>
        <taxon>Anthemideae</taxon>
        <taxon>Anthemidinae</taxon>
        <taxon>Tanacetum</taxon>
    </lineage>
</organism>
<protein>
    <submittedName>
        <fullName evidence="3">Uncharacterized protein</fullName>
    </submittedName>
</protein>
<name>A0A6L2M2I8_TANCI</name>
<dbReference type="EMBL" id="BKCJ010005447">
    <property type="protein sequence ID" value="GEU66802.1"/>
    <property type="molecule type" value="Genomic_DNA"/>
</dbReference>
<reference evidence="3" key="1">
    <citation type="journal article" date="2019" name="Sci. Rep.">
        <title>Draft genome of Tanacetum cinerariifolium, the natural source of mosquito coil.</title>
        <authorList>
            <person name="Yamashiro T."/>
            <person name="Shiraishi A."/>
            <person name="Satake H."/>
            <person name="Nakayama K."/>
        </authorList>
    </citation>
    <scope>NUCLEOTIDE SEQUENCE</scope>
</reference>
<gene>
    <name evidence="3" type="ORF">Tci_038780</name>
</gene>
<feature type="compositionally biased region" description="Basic and acidic residues" evidence="1">
    <location>
        <begin position="108"/>
        <end position="120"/>
    </location>
</feature>
<sequence>MFDDGFGGFLLGSSNTEKEKRNIRVINDVMMQLSFKEKELDRDAGFVDVVGSGVESFGLSHDESFGVDDLDLNLNEQVRTQEPIVKEVRTQEPTVQDVVLKDYVSPGEDAKQSNGQKDESTPSDGQFFSNDEEIDTAYETEYGVSLVKMQVQIMMMMKMKIFLLMRKIKLWSPMLMSIGLVLAWMFLLTTLVSHPQTGPRRNTCPET</sequence>
<keyword evidence="2" id="KW-1133">Transmembrane helix</keyword>
<comment type="caution">
    <text evidence="3">The sequence shown here is derived from an EMBL/GenBank/DDBJ whole genome shotgun (WGS) entry which is preliminary data.</text>
</comment>
<evidence type="ECO:0000313" key="3">
    <source>
        <dbReference type="EMBL" id="GEU66802.1"/>
    </source>
</evidence>
<evidence type="ECO:0000256" key="2">
    <source>
        <dbReference type="SAM" id="Phobius"/>
    </source>
</evidence>